<protein>
    <submittedName>
        <fullName evidence="1">SMP-30/Gluconolaconase/LRE-like region-containing protein</fullName>
    </submittedName>
</protein>
<dbReference type="EMBL" id="LT629785">
    <property type="protein sequence ID" value="SDT98684.1"/>
    <property type="molecule type" value="Genomic_DNA"/>
</dbReference>
<name>A0A1H2EUC1_9PSED</name>
<dbReference type="AlphaFoldDB" id="A0A1H2EUC1"/>
<evidence type="ECO:0000313" key="2">
    <source>
        <dbReference type="Proteomes" id="UP000243232"/>
    </source>
</evidence>
<dbReference type="OrthoDB" id="3332247at2"/>
<dbReference type="STRING" id="364197.SAMN05216296_1084"/>
<gene>
    <name evidence="1" type="ORF">SAMN05216296_1084</name>
</gene>
<dbReference type="InterPro" id="IPR011042">
    <property type="entry name" value="6-blade_b-propeller_TolB-like"/>
</dbReference>
<keyword evidence="2" id="KW-1185">Reference proteome</keyword>
<organism evidence="1 2">
    <name type="scientific">Pseudomonas pohangensis</name>
    <dbReference type="NCBI Taxonomy" id="364197"/>
    <lineage>
        <taxon>Bacteria</taxon>
        <taxon>Pseudomonadati</taxon>
        <taxon>Pseudomonadota</taxon>
        <taxon>Gammaproteobacteria</taxon>
        <taxon>Pseudomonadales</taxon>
        <taxon>Pseudomonadaceae</taxon>
        <taxon>Pseudomonas</taxon>
    </lineage>
</organism>
<dbReference type="PANTHER" id="PTHR10426">
    <property type="entry name" value="STRICTOSIDINE SYNTHASE-RELATED"/>
    <property type="match status" value="1"/>
</dbReference>
<dbReference type="GO" id="GO:0016787">
    <property type="term" value="F:hydrolase activity"/>
    <property type="evidence" value="ECO:0007669"/>
    <property type="project" value="TreeGrafter"/>
</dbReference>
<dbReference type="PANTHER" id="PTHR10426:SF88">
    <property type="entry name" value="ADIPOCYTE PLASMA MEMBRANE-ASSOCIATED PROTEIN HEMOMUCIN-RELATED"/>
    <property type="match status" value="1"/>
</dbReference>
<dbReference type="SUPFAM" id="SSF63829">
    <property type="entry name" value="Calcium-dependent phosphotriesterase"/>
    <property type="match status" value="1"/>
</dbReference>
<dbReference type="GO" id="GO:0012505">
    <property type="term" value="C:endomembrane system"/>
    <property type="evidence" value="ECO:0007669"/>
    <property type="project" value="TreeGrafter"/>
</dbReference>
<proteinExistence type="predicted"/>
<dbReference type="Proteomes" id="UP000243232">
    <property type="component" value="Chromosome I"/>
</dbReference>
<sequence length="412" mass="44333">MKPWLVGGTLVVLLAAWWQGSAPAPYIVAAPAHHIGEVPAAVQAAGLGDLISTTAMRTATELPGHDEVLLQEDLGRAFVSARDGWVWRVDLHSGKAGRFAKAPLSPTGARLVPGNPDAAYFCMARLDDEQYPDTLSPGIYQLDLRSAEFTPVALRVPLLPSTDSTEGLVHVPPKGTLAMADMTDRNSRPVAFCNDLDVSADGQRLYMSEPYPWPDAASGTGAVRDAITLAANGRLWMFDLQAGTAGLVAEDFVFVDGVLLESGADGKEIAVLITETPKFRLSRLHLAGSSAGSSELLWDALPGMPDGLDRDAQGRVWVALLKSRSPLMSWMHANPWIKPLMLRIPQQLLPVDKSTSILLLSPDAGQVLAYIKHDGSLVSDISVVVPGRNRIYLPSFDRNNRGLVSMPYPPLP</sequence>
<dbReference type="RefSeq" id="WP_090193448.1">
    <property type="nucleotide sequence ID" value="NZ_LT629785.1"/>
</dbReference>
<evidence type="ECO:0000313" key="1">
    <source>
        <dbReference type="EMBL" id="SDT98684.1"/>
    </source>
</evidence>
<accession>A0A1H2EUC1</accession>
<reference evidence="2" key="1">
    <citation type="submission" date="2016-10" db="EMBL/GenBank/DDBJ databases">
        <authorList>
            <person name="Varghese N."/>
            <person name="Submissions S."/>
        </authorList>
    </citation>
    <scope>NUCLEOTIDE SEQUENCE [LARGE SCALE GENOMIC DNA]</scope>
    <source>
        <strain evidence="2">DSM 17875</strain>
    </source>
</reference>
<dbReference type="Gene3D" id="2.120.10.30">
    <property type="entry name" value="TolB, C-terminal domain"/>
    <property type="match status" value="1"/>
</dbReference>